<accession>A0ABP4A2I7</accession>
<evidence type="ECO:0000313" key="2">
    <source>
        <dbReference type="EMBL" id="GAA0930570.1"/>
    </source>
</evidence>
<dbReference type="Proteomes" id="UP001501578">
    <property type="component" value="Unassembled WGS sequence"/>
</dbReference>
<reference evidence="3" key="1">
    <citation type="journal article" date="2019" name="Int. J. Syst. Evol. Microbiol.">
        <title>The Global Catalogue of Microorganisms (GCM) 10K type strain sequencing project: providing services to taxonomists for standard genome sequencing and annotation.</title>
        <authorList>
            <consortium name="The Broad Institute Genomics Platform"/>
            <consortium name="The Broad Institute Genome Sequencing Center for Infectious Disease"/>
            <person name="Wu L."/>
            <person name="Ma J."/>
        </authorList>
    </citation>
    <scope>NUCLEOTIDE SEQUENCE [LARGE SCALE GENOMIC DNA]</scope>
    <source>
        <strain evidence="3">JCM 11136</strain>
    </source>
</reference>
<protein>
    <submittedName>
        <fullName evidence="2">Uncharacterized protein</fullName>
    </submittedName>
</protein>
<gene>
    <name evidence="2" type="ORF">GCM10009560_35120</name>
</gene>
<dbReference type="RefSeq" id="WP_343950943.1">
    <property type="nucleotide sequence ID" value="NZ_BAAAHQ010000016.1"/>
</dbReference>
<name>A0ABP4A2I7_9ACTN</name>
<dbReference type="EMBL" id="BAAAHQ010000016">
    <property type="protein sequence ID" value="GAA0930570.1"/>
    <property type="molecule type" value="Genomic_DNA"/>
</dbReference>
<feature type="signal peptide" evidence="1">
    <location>
        <begin position="1"/>
        <end position="27"/>
    </location>
</feature>
<comment type="caution">
    <text evidence="2">The sequence shown here is derived from an EMBL/GenBank/DDBJ whole genome shotgun (WGS) entry which is preliminary data.</text>
</comment>
<keyword evidence="3" id="KW-1185">Reference proteome</keyword>
<evidence type="ECO:0000313" key="3">
    <source>
        <dbReference type="Proteomes" id="UP001501578"/>
    </source>
</evidence>
<organism evidence="2 3">
    <name type="scientific">Nonomuraea longicatena</name>
    <dbReference type="NCBI Taxonomy" id="83682"/>
    <lineage>
        <taxon>Bacteria</taxon>
        <taxon>Bacillati</taxon>
        <taxon>Actinomycetota</taxon>
        <taxon>Actinomycetes</taxon>
        <taxon>Streptosporangiales</taxon>
        <taxon>Streptosporangiaceae</taxon>
        <taxon>Nonomuraea</taxon>
    </lineage>
</organism>
<proteinExistence type="predicted"/>
<evidence type="ECO:0000256" key="1">
    <source>
        <dbReference type="SAM" id="SignalP"/>
    </source>
</evidence>
<keyword evidence="1" id="KW-0732">Signal</keyword>
<feature type="chain" id="PRO_5047004312" evidence="1">
    <location>
        <begin position="28"/>
        <end position="143"/>
    </location>
</feature>
<sequence>MRANLAATALAVVVGAGVLALAPVTLAAPAAAAAAASATAQAAPAFNASGVWQIFQSNGPTVTINLTQDGSGRLFGSASFGGTVGTIEQGAVDGTGISFVIGWSDGAQGRYTGWLGADRHLSGTTVNLNNPSQQANWFTTRTF</sequence>